<evidence type="ECO:0000256" key="5">
    <source>
        <dbReference type="ARBA" id="ARBA00023274"/>
    </source>
</evidence>
<dbReference type="GO" id="GO:1990904">
    <property type="term" value="C:ribonucleoprotein complex"/>
    <property type="evidence" value="ECO:0007669"/>
    <property type="project" value="UniProtKB-KW"/>
</dbReference>
<dbReference type="PANTHER" id="PTHR19431">
    <property type="entry name" value="60S RIBOSOMAL PROTEIN L4"/>
    <property type="match status" value="1"/>
</dbReference>
<dbReference type="AlphaFoldDB" id="A0AAF0D3K3"/>
<sequence length="257" mass="27964">MKVGVYSLKGRKIAEVELPPVFKTPVRLDLIKRAVLSAISKRRQPYGRDPMAGKRTTAISLGPGHGISRAPRIKGSGYSAAQRGAFSPSTVGGRLAHPPRSNKVIGEKINVKERRLAIKSAIACTAIKELVEARGHKITGIKELPIIVDEAIEKVNSTKEAIEALQALGLEEELERCKENIHMRSGRGKTRGRRYKKPRGPLIVIAKDEGIVAAVKNIPGVDIINVKNLNCELLAPGCHPGRLTVYSKSALETLKNR</sequence>
<evidence type="ECO:0000256" key="4">
    <source>
        <dbReference type="ARBA" id="ARBA00022980"/>
    </source>
</evidence>
<evidence type="ECO:0000256" key="7">
    <source>
        <dbReference type="SAM" id="MobiDB-lite"/>
    </source>
</evidence>
<evidence type="ECO:0000313" key="9">
    <source>
        <dbReference type="Proteomes" id="UP000186851"/>
    </source>
</evidence>
<dbReference type="NCBIfam" id="TIGR03672">
    <property type="entry name" value="rpl4p_arch"/>
    <property type="match status" value="1"/>
</dbReference>
<dbReference type="InterPro" id="IPR013000">
    <property type="entry name" value="Ribosomal_uL4_euk/arc_CS"/>
</dbReference>
<reference evidence="8" key="1">
    <citation type="journal article" date="2017" name="Nature">
        <title>Asgard archaea illuminate the origin of eukaryotic cellular complexity.</title>
        <authorList>
            <person name="Zaremba-Niedzwiedzka K."/>
            <person name="Caceres E.F."/>
            <person name="Saw J.H."/>
            <person name="Backstrom D."/>
            <person name="Juzokaite L."/>
            <person name="Vancaester E."/>
            <person name="Seitz K.W."/>
            <person name="Anantharaman K."/>
            <person name="Starnawski P."/>
            <person name="Kjeldsen K.U."/>
            <person name="Scott M.B."/>
            <person name="Nunoura T."/>
            <person name="Banfield J.F."/>
            <person name="Schramm A."/>
            <person name="Baker B.J."/>
            <person name="Spang A."/>
            <person name="Ettema T.J.G."/>
        </authorList>
    </citation>
    <scope>NUCLEOTIDE SEQUENCE</scope>
    <source>
        <strain evidence="8">LCB_4</strain>
    </source>
</reference>
<dbReference type="HAMAP" id="MF_01328_A">
    <property type="entry name" value="Ribosomal_uL4_A"/>
    <property type="match status" value="1"/>
</dbReference>
<gene>
    <name evidence="8" type="primary">rpl4p</name>
    <name evidence="6" type="synonym">rpl4</name>
    <name evidence="8" type="ORF">OdinLCB4_003490</name>
</gene>
<comment type="function">
    <text evidence="6">One of the primary rRNA binding proteins, this protein initially binds near the 5'-end of the 23S rRNA. It is important during the early stages of 50S assembly. It makes multiple contacts with different domains of the 23S rRNA in the assembled 50S subunit and ribosome.</text>
</comment>
<name>A0AAF0D3K3_ODILC</name>
<organism evidence="8 9">
    <name type="scientific">Odinarchaeota yellowstonii (strain LCB_4)</name>
    <dbReference type="NCBI Taxonomy" id="1841599"/>
    <lineage>
        <taxon>Archaea</taxon>
        <taxon>Promethearchaeati</taxon>
        <taxon>Candidatus Odinarchaeota</taxon>
        <taxon>Candidatus Odinarchaeia</taxon>
        <taxon>Candidatus Odinarchaeales</taxon>
        <taxon>Candidatus Odinarchaeaceae</taxon>
        <taxon>Candidatus Odinarchaeum</taxon>
    </lineage>
</organism>
<keyword evidence="4 6" id="KW-0689">Ribosomal protein</keyword>
<dbReference type="GO" id="GO:0006412">
    <property type="term" value="P:translation"/>
    <property type="evidence" value="ECO:0007669"/>
    <property type="project" value="UniProtKB-UniRule"/>
</dbReference>
<evidence type="ECO:0000256" key="2">
    <source>
        <dbReference type="ARBA" id="ARBA00022730"/>
    </source>
</evidence>
<feature type="region of interest" description="Disordered" evidence="7">
    <location>
        <begin position="45"/>
        <end position="66"/>
    </location>
</feature>
<dbReference type="InterPro" id="IPR023574">
    <property type="entry name" value="Ribosomal_uL4_dom_sf"/>
</dbReference>
<dbReference type="GO" id="GO:0003735">
    <property type="term" value="F:structural constituent of ribosome"/>
    <property type="evidence" value="ECO:0007669"/>
    <property type="project" value="InterPro"/>
</dbReference>
<keyword evidence="3 6" id="KW-0694">RNA-binding</keyword>
<dbReference type="InterPro" id="IPR002136">
    <property type="entry name" value="Ribosomal_uL4"/>
</dbReference>
<evidence type="ECO:0000256" key="6">
    <source>
        <dbReference type="HAMAP-Rule" id="MF_01328"/>
    </source>
</evidence>
<dbReference type="FunFam" id="3.40.1370.10:FF:000011">
    <property type="entry name" value="50S ribosomal protein L4"/>
    <property type="match status" value="1"/>
</dbReference>
<dbReference type="InterPro" id="IPR045240">
    <property type="entry name" value="Ribosomal_uL4_euk/arch"/>
</dbReference>
<dbReference type="Gene3D" id="3.40.1370.10">
    <property type="match status" value="1"/>
</dbReference>
<dbReference type="Proteomes" id="UP000186851">
    <property type="component" value="Chromosome"/>
</dbReference>
<proteinExistence type="inferred from homology"/>
<keyword evidence="2 6" id="KW-0699">rRNA-binding</keyword>
<evidence type="ECO:0000256" key="3">
    <source>
        <dbReference type="ARBA" id="ARBA00022884"/>
    </source>
</evidence>
<protein>
    <recommendedName>
        <fullName evidence="6">Large ribosomal subunit protein uL4</fullName>
    </recommendedName>
</protein>
<dbReference type="Pfam" id="PF00573">
    <property type="entry name" value="Ribosomal_L4"/>
    <property type="match status" value="1"/>
</dbReference>
<dbReference type="GO" id="GO:0005840">
    <property type="term" value="C:ribosome"/>
    <property type="evidence" value="ECO:0007669"/>
    <property type="project" value="UniProtKB-KW"/>
</dbReference>
<comment type="similarity">
    <text evidence="1 6">Belongs to the universal ribosomal protein uL4 family.</text>
</comment>
<keyword evidence="5 6" id="KW-0687">Ribonucleoprotein</keyword>
<dbReference type="EMBL" id="CP091871">
    <property type="protein sequence ID" value="WEU41057.1"/>
    <property type="molecule type" value="Genomic_DNA"/>
</dbReference>
<dbReference type="InterPro" id="IPR019970">
    <property type="entry name" value="Ribosomall_uL4-arc"/>
</dbReference>
<evidence type="ECO:0000256" key="1">
    <source>
        <dbReference type="ARBA" id="ARBA00010528"/>
    </source>
</evidence>
<dbReference type="PROSITE" id="PS00939">
    <property type="entry name" value="RIBOSOMAL_L1E"/>
    <property type="match status" value="1"/>
</dbReference>
<comment type="function">
    <text evidence="6">Forms part of the polypeptide exit tunnel.</text>
</comment>
<dbReference type="SUPFAM" id="SSF52166">
    <property type="entry name" value="Ribosomal protein L4"/>
    <property type="match status" value="1"/>
</dbReference>
<reference evidence="8" key="2">
    <citation type="journal article" date="2022" name="Nat. Microbiol.">
        <title>A closed Candidatus Odinarchaeum chromosome exposes Asgard archaeal viruses.</title>
        <authorList>
            <person name="Tamarit D."/>
            <person name="Caceres E.F."/>
            <person name="Krupovic M."/>
            <person name="Nijland R."/>
            <person name="Eme L."/>
            <person name="Robinson N.P."/>
            <person name="Ettema T.J.G."/>
        </authorList>
    </citation>
    <scope>NUCLEOTIDE SEQUENCE</scope>
    <source>
        <strain evidence="8">LCB_4</strain>
    </source>
</reference>
<accession>A0AAF0D3K3</accession>
<evidence type="ECO:0000313" key="8">
    <source>
        <dbReference type="EMBL" id="WEU41057.1"/>
    </source>
</evidence>
<comment type="subunit">
    <text evidence="6">Part of the 50S ribosomal subunit.</text>
</comment>
<dbReference type="GO" id="GO:0019843">
    <property type="term" value="F:rRNA binding"/>
    <property type="evidence" value="ECO:0007669"/>
    <property type="project" value="UniProtKB-UniRule"/>
</dbReference>
<dbReference type="KEGG" id="oyw:OdinLCB4_003490"/>